<organism evidence="2 3">
    <name type="scientific">Lithocarpus litseifolius</name>
    <dbReference type="NCBI Taxonomy" id="425828"/>
    <lineage>
        <taxon>Eukaryota</taxon>
        <taxon>Viridiplantae</taxon>
        <taxon>Streptophyta</taxon>
        <taxon>Embryophyta</taxon>
        <taxon>Tracheophyta</taxon>
        <taxon>Spermatophyta</taxon>
        <taxon>Magnoliopsida</taxon>
        <taxon>eudicotyledons</taxon>
        <taxon>Gunneridae</taxon>
        <taxon>Pentapetalae</taxon>
        <taxon>rosids</taxon>
        <taxon>fabids</taxon>
        <taxon>Fagales</taxon>
        <taxon>Fagaceae</taxon>
        <taxon>Lithocarpus</taxon>
    </lineage>
</organism>
<keyword evidence="3" id="KW-1185">Reference proteome</keyword>
<feature type="coiled-coil region" evidence="1">
    <location>
        <begin position="273"/>
        <end position="307"/>
    </location>
</feature>
<dbReference type="EMBL" id="JAZDWU010000002">
    <property type="protein sequence ID" value="KAL0010979.1"/>
    <property type="molecule type" value="Genomic_DNA"/>
</dbReference>
<evidence type="ECO:0000256" key="1">
    <source>
        <dbReference type="SAM" id="Coils"/>
    </source>
</evidence>
<accession>A0AAW2DLE8</accession>
<name>A0AAW2DLE8_9ROSI</name>
<evidence type="ECO:0000313" key="3">
    <source>
        <dbReference type="Proteomes" id="UP001459277"/>
    </source>
</evidence>
<evidence type="ECO:0000313" key="2">
    <source>
        <dbReference type="EMBL" id="KAL0010979.1"/>
    </source>
</evidence>
<proteinExistence type="predicted"/>
<sequence>MVCLVVGSLTKGFSRVWIVVLLNHLFNKFLFSGRKPERGSKDILSFVLKVSVGPHLKTRYHDHLERVRGYLETIKDFDELISPQSLFLHFLGLEPSSQVQKNVEVAKKSKWLGFILISLQTSLQRSGMYGFVHLLGMATRFRKGKLSKIQEKKAKTRLKEGLLLKKQKKDNEPLQEDIVVVSSFLKPAVQCLASPTSSLKLITPTDEDNVDAAILKAHDTIAIEDLEPLTTESFQELMSSHVHKIMQVLGESLYLLGKYLAYEKKLASSVSQVESLSSKNAMLKEKVSSLKGEAKETQEHLKALEKDVSTEKTFSRLKDKQIEEALARIPKLCDYYVEGFDPFHKYLAKHHPELDFSKLDMDEVEREILANHPSEATVENVEEMEGVASMAPTNLSSSNLP</sequence>
<gene>
    <name evidence="2" type="ORF">SO802_006087</name>
</gene>
<comment type="caution">
    <text evidence="2">The sequence shown here is derived from an EMBL/GenBank/DDBJ whole genome shotgun (WGS) entry which is preliminary data.</text>
</comment>
<keyword evidence="1" id="KW-0175">Coiled coil</keyword>
<reference evidence="2 3" key="1">
    <citation type="submission" date="2024-01" db="EMBL/GenBank/DDBJ databases">
        <title>A telomere-to-telomere, gap-free genome of sweet tea (Lithocarpus litseifolius).</title>
        <authorList>
            <person name="Zhou J."/>
        </authorList>
    </citation>
    <scope>NUCLEOTIDE SEQUENCE [LARGE SCALE GENOMIC DNA]</scope>
    <source>
        <strain evidence="2">Zhou-2022a</strain>
        <tissue evidence="2">Leaf</tissue>
    </source>
</reference>
<dbReference type="Proteomes" id="UP001459277">
    <property type="component" value="Unassembled WGS sequence"/>
</dbReference>
<protein>
    <submittedName>
        <fullName evidence="2">Uncharacterized protein</fullName>
    </submittedName>
</protein>
<dbReference type="AlphaFoldDB" id="A0AAW2DLE8"/>